<dbReference type="STRING" id="720554.Clocl_2342"/>
<dbReference type="Proteomes" id="UP000005435">
    <property type="component" value="Chromosome"/>
</dbReference>
<dbReference type="RefSeq" id="WP_014255499.1">
    <property type="nucleotide sequence ID" value="NC_016627.1"/>
</dbReference>
<accession>G8M297</accession>
<evidence type="ECO:0000313" key="1">
    <source>
        <dbReference type="EMBL" id="AEV68925.1"/>
    </source>
</evidence>
<protein>
    <submittedName>
        <fullName evidence="2">Uncharacterized protein</fullName>
    </submittedName>
</protein>
<sequence length="131" mass="15262">MSKNNSIVTELGKLDGRDCIYLDSVKQCFSPNRLTFSGEINGDLCENNPFGHRWLAYELSFYQIQAFECRELEICNWEIESSFDEIHDSKLLIELGLDEKSYKHYILSTYDYVYSIVAKGYELKITGYRNG</sequence>
<dbReference type="OrthoDB" id="7065603at2"/>
<proteinExistence type="predicted"/>
<dbReference type="HOGENOM" id="CLU_1871809_0_0_9"/>
<reference evidence="2" key="2">
    <citation type="submission" date="2011-12" db="EMBL/GenBank/DDBJ databases">
        <authorList>
            <consortium name="US DOE Joint Genome Institute"/>
            <person name="Lucas S."/>
            <person name="Han J."/>
            <person name="Lapidus A."/>
            <person name="Cheng J.-F."/>
            <person name="Goodwin L."/>
            <person name="Pitluck S."/>
            <person name="Peters L."/>
            <person name="Teshima H."/>
            <person name="Detter J.C."/>
            <person name="Han C."/>
            <person name="Tapia R."/>
            <person name="Land M."/>
            <person name="Hauser L."/>
            <person name="Kyrpides N."/>
            <person name="Ivanova N."/>
            <person name="Pagani I."/>
            <person name="Kitzmiller T."/>
            <person name="Lynd L."/>
            <person name="Izquierdo J."/>
            <person name="Woyke T."/>
        </authorList>
    </citation>
    <scope>NUCLEOTIDE SEQUENCE</scope>
    <source>
        <strain evidence="2">DSM 19732</strain>
    </source>
</reference>
<keyword evidence="3" id="KW-1185">Reference proteome</keyword>
<gene>
    <name evidence="1" type="ordered locus">Clocl_2342</name>
    <name evidence="2" type="ordered locus">Clocl_2697</name>
</gene>
<organism evidence="2 3">
    <name type="scientific">Acetivibrio clariflavus (strain DSM 19732 / NBRC 101661 / EBR45)</name>
    <name type="common">Clostridium clariflavum</name>
    <dbReference type="NCBI Taxonomy" id="720554"/>
    <lineage>
        <taxon>Bacteria</taxon>
        <taxon>Bacillati</taxon>
        <taxon>Bacillota</taxon>
        <taxon>Clostridia</taxon>
        <taxon>Eubacteriales</taxon>
        <taxon>Oscillospiraceae</taxon>
        <taxon>Acetivibrio</taxon>
    </lineage>
</organism>
<evidence type="ECO:0000313" key="3">
    <source>
        <dbReference type="Proteomes" id="UP000005435"/>
    </source>
</evidence>
<dbReference type="AlphaFoldDB" id="G8M297"/>
<name>G8M297_ACECE</name>
<dbReference type="KEGG" id="ccl:Clocl_2342"/>
<dbReference type="EMBL" id="CP003065">
    <property type="protein sequence ID" value="AEV69256.1"/>
    <property type="molecule type" value="Genomic_DNA"/>
</dbReference>
<dbReference type="eggNOG" id="ENOG50330W0">
    <property type="taxonomic scope" value="Bacteria"/>
</dbReference>
<evidence type="ECO:0000313" key="2">
    <source>
        <dbReference type="EMBL" id="AEV69256.1"/>
    </source>
</evidence>
<reference evidence="3" key="1">
    <citation type="submission" date="2011-12" db="EMBL/GenBank/DDBJ databases">
        <title>Complete sequence of Clostridium clariflavum DSM 19732.</title>
        <authorList>
            <consortium name="US DOE Joint Genome Institute"/>
            <person name="Lucas S."/>
            <person name="Han J."/>
            <person name="Lapidus A."/>
            <person name="Cheng J.-F."/>
            <person name="Goodwin L."/>
            <person name="Pitluck S."/>
            <person name="Peters L."/>
            <person name="Teshima H."/>
            <person name="Detter J.C."/>
            <person name="Han C."/>
            <person name="Tapia R."/>
            <person name="Land M."/>
            <person name="Hauser L."/>
            <person name="Kyrpides N."/>
            <person name="Ivanova N."/>
            <person name="Pagani I."/>
            <person name="Kitzmiller T."/>
            <person name="Lynd L."/>
            <person name="Izquierdo J."/>
            <person name="Woyke T."/>
        </authorList>
    </citation>
    <scope>NUCLEOTIDE SEQUENCE [LARGE SCALE GENOMIC DNA]</scope>
    <source>
        <strain evidence="3">DSM 19732 / NBRC 101661 / EBR45</strain>
    </source>
</reference>
<dbReference type="KEGG" id="ccl:Clocl_2697"/>
<reference evidence="2 3" key="3">
    <citation type="journal article" date="2012" name="Stand. Genomic Sci.">
        <title>Complete Genome Sequence of Clostridium clariflavum DSM 19732.</title>
        <authorList>
            <person name="Izquierdo J.A."/>
            <person name="Goodwin L."/>
            <person name="Davenport K.W."/>
            <person name="Teshima H."/>
            <person name="Bruce D."/>
            <person name="Detter C."/>
            <person name="Tapia R."/>
            <person name="Han S."/>
            <person name="Land M."/>
            <person name="Hauser L."/>
            <person name="Jeffries C.D."/>
            <person name="Han J."/>
            <person name="Pitluck S."/>
            <person name="Nolan M."/>
            <person name="Chen A."/>
            <person name="Huntemann M."/>
            <person name="Mavromatis K."/>
            <person name="Mikhailova N."/>
            <person name="Liolios K."/>
            <person name="Woyke T."/>
            <person name="Lynd L.R."/>
        </authorList>
    </citation>
    <scope>NUCLEOTIDE SEQUENCE [LARGE SCALE GENOMIC DNA]</scope>
    <source>
        <strain evidence="2">DSM 19732</strain>
        <strain evidence="3">DSM 19732 / NBRC 101661 / EBR45</strain>
    </source>
</reference>
<dbReference type="EMBL" id="CP003065">
    <property type="protein sequence ID" value="AEV68925.1"/>
    <property type="molecule type" value="Genomic_DNA"/>
</dbReference>